<feature type="domain" description="Methyl-accepting transducer" evidence="4">
    <location>
        <begin position="117"/>
        <end position="298"/>
    </location>
</feature>
<dbReference type="AlphaFoldDB" id="A0A3B0YNQ8"/>
<dbReference type="Pfam" id="PF00015">
    <property type="entry name" value="MCPsignal"/>
    <property type="match status" value="1"/>
</dbReference>
<keyword evidence="3" id="KW-0812">Transmembrane</keyword>
<evidence type="ECO:0000313" key="5">
    <source>
        <dbReference type="EMBL" id="VAW70046.1"/>
    </source>
</evidence>
<feature type="compositionally biased region" description="Polar residues" evidence="2">
    <location>
        <begin position="382"/>
        <end position="391"/>
    </location>
</feature>
<evidence type="ECO:0000259" key="4">
    <source>
        <dbReference type="PROSITE" id="PS50111"/>
    </source>
</evidence>
<evidence type="ECO:0000256" key="1">
    <source>
        <dbReference type="ARBA" id="ARBA00022500"/>
    </source>
</evidence>
<keyword evidence="3" id="KW-0472">Membrane</keyword>
<sequence>MINIRKYAIVFITIVISLISYTLHPHSAIVYASYIAITVSCIISFYFLSRDSENKIASNESTKTQQSSAEITDILVKLNHEFKSEIISVQDENMQIQSLLHSAIEGLVASFHGLETESSNQKDKVYALVEETSNESDNHTTIKGLAIEAAGTLQEIIKSVTEMSSQSMELVKSLTFIKDDYDQVLKLLDEMDSISGQTNLLALNAAIEAARAGEQGRGFAVVADEVRSLSQRSKNFSDQIRDQFSNTSTTIEQASTQVGKMASSDMDMTMSSKTHLNDMMHEIENRNEDTTNQLAEISCISNLLNKHVGHAIQSLQFEDMITQLTSHIDKRLKRLNTLSNTHEIISRNIRENSGAVTIKPEFVAEIKEALMQIEEKSDTRNSKPVSQQSMNGGDIELF</sequence>
<feature type="region of interest" description="Disordered" evidence="2">
    <location>
        <begin position="375"/>
        <end position="398"/>
    </location>
</feature>
<dbReference type="GO" id="GO:0007165">
    <property type="term" value="P:signal transduction"/>
    <property type="evidence" value="ECO:0007669"/>
    <property type="project" value="InterPro"/>
</dbReference>
<keyword evidence="3" id="KW-1133">Transmembrane helix</keyword>
<dbReference type="PRINTS" id="PR00260">
    <property type="entry name" value="CHEMTRNSDUCR"/>
</dbReference>
<gene>
    <name evidence="5" type="ORF">MNBD_GAMMA09-670</name>
</gene>
<dbReference type="PROSITE" id="PS50111">
    <property type="entry name" value="CHEMOTAXIS_TRANSDUC_2"/>
    <property type="match status" value="1"/>
</dbReference>
<dbReference type="InterPro" id="IPR004090">
    <property type="entry name" value="Chemotax_Me-accpt_rcpt"/>
</dbReference>
<organism evidence="5">
    <name type="scientific">hydrothermal vent metagenome</name>
    <dbReference type="NCBI Taxonomy" id="652676"/>
    <lineage>
        <taxon>unclassified sequences</taxon>
        <taxon>metagenomes</taxon>
        <taxon>ecological metagenomes</taxon>
    </lineage>
</organism>
<dbReference type="SUPFAM" id="SSF58104">
    <property type="entry name" value="Methyl-accepting chemotaxis protein (MCP) signaling domain"/>
    <property type="match status" value="1"/>
</dbReference>
<proteinExistence type="predicted"/>
<feature type="transmembrane region" description="Helical" evidence="3">
    <location>
        <begin position="29"/>
        <end position="48"/>
    </location>
</feature>
<dbReference type="PANTHER" id="PTHR43531:SF11">
    <property type="entry name" value="METHYL-ACCEPTING CHEMOTAXIS PROTEIN 3"/>
    <property type="match status" value="1"/>
</dbReference>
<dbReference type="Gene3D" id="1.10.287.950">
    <property type="entry name" value="Methyl-accepting chemotaxis protein"/>
    <property type="match status" value="1"/>
</dbReference>
<dbReference type="GO" id="GO:0006935">
    <property type="term" value="P:chemotaxis"/>
    <property type="evidence" value="ECO:0007669"/>
    <property type="project" value="UniProtKB-KW"/>
</dbReference>
<dbReference type="GO" id="GO:0005886">
    <property type="term" value="C:plasma membrane"/>
    <property type="evidence" value="ECO:0007669"/>
    <property type="project" value="TreeGrafter"/>
</dbReference>
<accession>A0A3B0YNQ8</accession>
<dbReference type="SMART" id="SM00283">
    <property type="entry name" value="MA"/>
    <property type="match status" value="1"/>
</dbReference>
<evidence type="ECO:0000256" key="3">
    <source>
        <dbReference type="SAM" id="Phobius"/>
    </source>
</evidence>
<protein>
    <recommendedName>
        <fullName evidence="4">Methyl-accepting transducer domain-containing protein</fullName>
    </recommendedName>
</protein>
<reference evidence="5" key="1">
    <citation type="submission" date="2018-06" db="EMBL/GenBank/DDBJ databases">
        <authorList>
            <person name="Zhirakovskaya E."/>
        </authorList>
    </citation>
    <scope>NUCLEOTIDE SEQUENCE</scope>
</reference>
<dbReference type="PANTHER" id="PTHR43531">
    <property type="entry name" value="PROTEIN ICFG"/>
    <property type="match status" value="1"/>
</dbReference>
<dbReference type="EMBL" id="UOFI01000186">
    <property type="protein sequence ID" value="VAW70046.1"/>
    <property type="molecule type" value="Genomic_DNA"/>
</dbReference>
<name>A0A3B0YNQ8_9ZZZZ</name>
<dbReference type="InterPro" id="IPR004089">
    <property type="entry name" value="MCPsignal_dom"/>
</dbReference>
<evidence type="ECO:0000256" key="2">
    <source>
        <dbReference type="SAM" id="MobiDB-lite"/>
    </source>
</evidence>
<keyword evidence="1" id="KW-0145">Chemotaxis</keyword>
<dbReference type="InterPro" id="IPR051310">
    <property type="entry name" value="MCP_chemotaxis"/>
</dbReference>
<feature type="transmembrane region" description="Helical" evidence="3">
    <location>
        <begin position="7"/>
        <end position="23"/>
    </location>
</feature>
<dbReference type="GO" id="GO:0004888">
    <property type="term" value="F:transmembrane signaling receptor activity"/>
    <property type="evidence" value="ECO:0007669"/>
    <property type="project" value="InterPro"/>
</dbReference>